<dbReference type="InParanoid" id="G2YKN0"/>
<sequence length="48" mass="5234">MEAGTLLADFYISQYRLSRVVQALLFVFEDSTKDSGASPKPLPAGTNK</sequence>
<protein>
    <submittedName>
        <fullName evidence="1">Uncharacterized protein</fullName>
    </submittedName>
</protein>
<proteinExistence type="predicted"/>
<evidence type="ECO:0000313" key="2">
    <source>
        <dbReference type="Proteomes" id="UP000008177"/>
    </source>
</evidence>
<dbReference type="EMBL" id="FQ790341">
    <property type="protein sequence ID" value="CCD52178.1"/>
    <property type="molecule type" value="Genomic_DNA"/>
</dbReference>
<gene>
    <name evidence="1" type="ORF">BofuT4_uP079730.1</name>
</gene>
<accession>G2YKN0</accession>
<dbReference type="HOGENOM" id="CLU_3159892_0_0_1"/>
<dbReference type="Proteomes" id="UP000008177">
    <property type="component" value="Unplaced contigs"/>
</dbReference>
<dbReference type="AlphaFoldDB" id="G2YKN0"/>
<reference evidence="2" key="1">
    <citation type="journal article" date="2011" name="PLoS Genet.">
        <title>Genomic analysis of the necrotrophic fungal pathogens Sclerotinia sclerotiorum and Botrytis cinerea.</title>
        <authorList>
            <person name="Amselem J."/>
            <person name="Cuomo C.A."/>
            <person name="van Kan J.A."/>
            <person name="Viaud M."/>
            <person name="Benito E.P."/>
            <person name="Couloux A."/>
            <person name="Coutinho P.M."/>
            <person name="de Vries R.P."/>
            <person name="Dyer P.S."/>
            <person name="Fillinger S."/>
            <person name="Fournier E."/>
            <person name="Gout L."/>
            <person name="Hahn M."/>
            <person name="Kohn L."/>
            <person name="Lapalu N."/>
            <person name="Plummer K.M."/>
            <person name="Pradier J.M."/>
            <person name="Quevillon E."/>
            <person name="Sharon A."/>
            <person name="Simon A."/>
            <person name="ten Have A."/>
            <person name="Tudzynski B."/>
            <person name="Tudzynski P."/>
            <person name="Wincker P."/>
            <person name="Andrew M."/>
            <person name="Anthouard V."/>
            <person name="Beever R.E."/>
            <person name="Beffa R."/>
            <person name="Benoit I."/>
            <person name="Bouzid O."/>
            <person name="Brault B."/>
            <person name="Chen Z."/>
            <person name="Choquer M."/>
            <person name="Collemare J."/>
            <person name="Cotton P."/>
            <person name="Danchin E.G."/>
            <person name="Da Silva C."/>
            <person name="Gautier A."/>
            <person name="Giraud C."/>
            <person name="Giraud T."/>
            <person name="Gonzalez C."/>
            <person name="Grossetete S."/>
            <person name="Guldener U."/>
            <person name="Henrissat B."/>
            <person name="Howlett B.J."/>
            <person name="Kodira C."/>
            <person name="Kretschmer M."/>
            <person name="Lappartient A."/>
            <person name="Leroch M."/>
            <person name="Levis C."/>
            <person name="Mauceli E."/>
            <person name="Neuveglise C."/>
            <person name="Oeser B."/>
            <person name="Pearson M."/>
            <person name="Poulain J."/>
            <person name="Poussereau N."/>
            <person name="Quesneville H."/>
            <person name="Rascle C."/>
            <person name="Schumacher J."/>
            <person name="Segurens B."/>
            <person name="Sexton A."/>
            <person name="Silva E."/>
            <person name="Sirven C."/>
            <person name="Soanes D.M."/>
            <person name="Talbot N.J."/>
            <person name="Templeton M."/>
            <person name="Yandava C."/>
            <person name="Yarden O."/>
            <person name="Zeng Q."/>
            <person name="Rollins J.A."/>
            <person name="Lebrun M.H."/>
            <person name="Dickman M."/>
        </authorList>
    </citation>
    <scope>NUCLEOTIDE SEQUENCE [LARGE SCALE GENOMIC DNA]</scope>
    <source>
        <strain evidence="2">T4</strain>
    </source>
</reference>
<name>G2YKN0_BOTF4</name>
<evidence type="ECO:0000313" key="1">
    <source>
        <dbReference type="EMBL" id="CCD52178.1"/>
    </source>
</evidence>
<organism evidence="1 2">
    <name type="scientific">Botryotinia fuckeliana (strain T4)</name>
    <name type="common">Noble rot fungus</name>
    <name type="synonym">Botrytis cinerea</name>
    <dbReference type="NCBI Taxonomy" id="999810"/>
    <lineage>
        <taxon>Eukaryota</taxon>
        <taxon>Fungi</taxon>
        <taxon>Dikarya</taxon>
        <taxon>Ascomycota</taxon>
        <taxon>Pezizomycotina</taxon>
        <taxon>Leotiomycetes</taxon>
        <taxon>Helotiales</taxon>
        <taxon>Sclerotiniaceae</taxon>
        <taxon>Botrytis</taxon>
    </lineage>
</organism>